<dbReference type="OrthoDB" id="128332at2759"/>
<dbReference type="AlphaFoldDB" id="A0A2P4X980"/>
<keyword evidence="3 5" id="KW-0964">Secreted</keyword>
<protein>
    <recommendedName>
        <fullName evidence="5">RxLR effector protein</fullName>
    </recommendedName>
</protein>
<comment type="similarity">
    <text evidence="2 5">Belongs to the RxLR effector family.</text>
</comment>
<dbReference type="InterPro" id="IPR031825">
    <property type="entry name" value="RXLR"/>
</dbReference>
<keyword evidence="4 5" id="KW-0732">Signal</keyword>
<reference evidence="6 7" key="1">
    <citation type="journal article" date="2017" name="Genome Biol. Evol.">
        <title>Phytophthora megakarya and P. palmivora, closely related causal agents of cacao black pod rot, underwent increases in genome sizes and gene numbers by different mechanisms.</title>
        <authorList>
            <person name="Ali S.S."/>
            <person name="Shao J."/>
            <person name="Lary D.J."/>
            <person name="Kronmiller B."/>
            <person name="Shen D."/>
            <person name="Strem M.D."/>
            <person name="Amoako-Attah I."/>
            <person name="Akrofi A.Y."/>
            <person name="Begoude B.A."/>
            <person name="Ten Hoopen G.M."/>
            <person name="Coulibaly K."/>
            <person name="Kebe B.I."/>
            <person name="Melnick R.L."/>
            <person name="Guiltinan M.J."/>
            <person name="Tyler B.M."/>
            <person name="Meinhardt L.W."/>
            <person name="Bailey B.A."/>
        </authorList>
    </citation>
    <scope>NUCLEOTIDE SEQUENCE [LARGE SCALE GENOMIC DNA]</scope>
    <source>
        <strain evidence="7">sbr112.9</strain>
    </source>
</reference>
<evidence type="ECO:0000256" key="2">
    <source>
        <dbReference type="ARBA" id="ARBA00010400"/>
    </source>
</evidence>
<dbReference type="Proteomes" id="UP000237271">
    <property type="component" value="Unassembled WGS sequence"/>
</dbReference>
<feature type="chain" id="PRO_5044970244" description="RxLR effector protein" evidence="5">
    <location>
        <begin position="23"/>
        <end position="286"/>
    </location>
</feature>
<gene>
    <name evidence="6" type="ORF">PHPALM_28768</name>
</gene>
<evidence type="ECO:0000313" key="7">
    <source>
        <dbReference type="Proteomes" id="UP000237271"/>
    </source>
</evidence>
<sequence length="286" mass="32420">MTMRFYYVFLVAAVAFWACVDAASEATTEVAATSIYDIRLLRDDNKADEVAEERGLNVKSITNLDKLKKMVGVDNLKKVKNLFKSKITPGTLLSWEKKGVRAESAFTKLKLDKVSSDKLFNNPDFKVWFAYSNVVHKEPEQVMVNFLTGHYGEITLTRMIEKATEVSKTKEMATALQQQQMKTWAGLGMTDDLVFASLTLDRNLDGLLTNPNFNAWTKFVDNFAEKGKQDASLIDTLRLHFPDKALLPLFKTAQKTKETEAMGLRLENALIAQYRLHKPQIRKPQA</sequence>
<accession>A0A2P4X980</accession>
<comment type="subcellular location">
    <subcellularLocation>
        <location evidence="1 5">Secreted</location>
    </subcellularLocation>
</comment>
<feature type="signal peptide" evidence="5">
    <location>
        <begin position="1"/>
        <end position="22"/>
    </location>
</feature>
<comment type="caution">
    <text evidence="6">The sequence shown here is derived from an EMBL/GenBank/DDBJ whole genome shotgun (WGS) entry which is preliminary data.</text>
</comment>
<keyword evidence="7" id="KW-1185">Reference proteome</keyword>
<comment type="domain">
    <text evidence="5">The RxLR-dEER motif acts to carry the protein into the host cell cytoplasm through binding to cell surface phosphatidylinositol-3-phosphate.</text>
</comment>
<evidence type="ECO:0000256" key="3">
    <source>
        <dbReference type="ARBA" id="ARBA00022525"/>
    </source>
</evidence>
<organism evidence="6 7">
    <name type="scientific">Phytophthora palmivora</name>
    <dbReference type="NCBI Taxonomy" id="4796"/>
    <lineage>
        <taxon>Eukaryota</taxon>
        <taxon>Sar</taxon>
        <taxon>Stramenopiles</taxon>
        <taxon>Oomycota</taxon>
        <taxon>Peronosporomycetes</taxon>
        <taxon>Peronosporales</taxon>
        <taxon>Peronosporaceae</taxon>
        <taxon>Phytophthora</taxon>
    </lineage>
</organism>
<dbReference type="EMBL" id="NCKW01015656">
    <property type="protein sequence ID" value="POM62113.1"/>
    <property type="molecule type" value="Genomic_DNA"/>
</dbReference>
<evidence type="ECO:0000256" key="5">
    <source>
        <dbReference type="RuleBase" id="RU367124"/>
    </source>
</evidence>
<proteinExistence type="inferred from homology"/>
<name>A0A2P4X980_9STRA</name>
<dbReference type="Pfam" id="PF16810">
    <property type="entry name" value="RXLR"/>
    <property type="match status" value="1"/>
</dbReference>
<evidence type="ECO:0000313" key="6">
    <source>
        <dbReference type="EMBL" id="POM62113.1"/>
    </source>
</evidence>
<evidence type="ECO:0000256" key="1">
    <source>
        <dbReference type="ARBA" id="ARBA00004613"/>
    </source>
</evidence>
<comment type="function">
    <text evidence="5">Effector that suppresses plant defense responses during pathogen infection.</text>
</comment>
<evidence type="ECO:0000256" key="4">
    <source>
        <dbReference type="ARBA" id="ARBA00022729"/>
    </source>
</evidence>